<dbReference type="PROSITE" id="PS50011">
    <property type="entry name" value="PROTEIN_KINASE_DOM"/>
    <property type="match status" value="1"/>
</dbReference>
<evidence type="ECO:0000256" key="10">
    <source>
        <dbReference type="ARBA" id="ARBA00022989"/>
    </source>
</evidence>
<dbReference type="SUPFAM" id="SSF56112">
    <property type="entry name" value="Protein kinase-like (PK-like)"/>
    <property type="match status" value="1"/>
</dbReference>
<feature type="domain" description="Protein kinase" evidence="17">
    <location>
        <begin position="469"/>
        <end position="741"/>
    </location>
</feature>
<evidence type="ECO:0000256" key="14">
    <source>
        <dbReference type="ARBA" id="ARBA00047558"/>
    </source>
</evidence>
<accession>A0ABQ8IGW7</accession>
<dbReference type="Gene3D" id="2.10.25.10">
    <property type="entry name" value="Laminin"/>
    <property type="match status" value="1"/>
</dbReference>
<dbReference type="InterPro" id="IPR011009">
    <property type="entry name" value="Kinase-like_dom_sf"/>
</dbReference>
<protein>
    <recommendedName>
        <fullName evidence="17">Protein kinase domain-containing protein</fullName>
    </recommendedName>
</protein>
<evidence type="ECO:0000256" key="13">
    <source>
        <dbReference type="ARBA" id="ARBA00023180"/>
    </source>
</evidence>
<dbReference type="PROSITE" id="PS01187">
    <property type="entry name" value="EGF_CA"/>
    <property type="match status" value="1"/>
</dbReference>
<keyword evidence="6" id="KW-0732">Signal</keyword>
<keyword evidence="3" id="KW-0597">Phosphoprotein</keyword>
<keyword evidence="8" id="KW-0418">Kinase</keyword>
<evidence type="ECO:0000256" key="5">
    <source>
        <dbReference type="ARBA" id="ARBA00022692"/>
    </source>
</evidence>
<comment type="subcellular location">
    <subcellularLocation>
        <location evidence="1">Membrane</location>
        <topology evidence="1">Single-pass type I membrane protein</topology>
    </subcellularLocation>
</comment>
<organism evidence="18 19">
    <name type="scientific">Xanthoceras sorbifolium</name>
    <dbReference type="NCBI Taxonomy" id="99658"/>
    <lineage>
        <taxon>Eukaryota</taxon>
        <taxon>Viridiplantae</taxon>
        <taxon>Streptophyta</taxon>
        <taxon>Embryophyta</taxon>
        <taxon>Tracheophyta</taxon>
        <taxon>Spermatophyta</taxon>
        <taxon>Magnoliopsida</taxon>
        <taxon>eudicotyledons</taxon>
        <taxon>Gunneridae</taxon>
        <taxon>Pentapetalae</taxon>
        <taxon>rosids</taxon>
        <taxon>malvids</taxon>
        <taxon>Sapindales</taxon>
        <taxon>Sapindaceae</taxon>
        <taxon>Xanthoceroideae</taxon>
        <taxon>Xanthoceras</taxon>
    </lineage>
</organism>
<dbReference type="EMBL" id="JAFEMO010000002">
    <property type="protein sequence ID" value="KAH7575926.1"/>
    <property type="molecule type" value="Genomic_DNA"/>
</dbReference>
<dbReference type="InterPro" id="IPR045274">
    <property type="entry name" value="WAK-like"/>
</dbReference>
<dbReference type="Pfam" id="PF00069">
    <property type="entry name" value="Pkinase"/>
    <property type="match status" value="1"/>
</dbReference>
<keyword evidence="2" id="KW-0723">Serine/threonine-protein kinase</keyword>
<evidence type="ECO:0000313" key="18">
    <source>
        <dbReference type="EMBL" id="KAH7575926.1"/>
    </source>
</evidence>
<keyword evidence="7" id="KW-0547">Nucleotide-binding</keyword>
<evidence type="ECO:0000313" key="19">
    <source>
        <dbReference type="Proteomes" id="UP000827721"/>
    </source>
</evidence>
<dbReference type="InterPro" id="IPR008271">
    <property type="entry name" value="Ser/Thr_kinase_AS"/>
</dbReference>
<dbReference type="Proteomes" id="UP000827721">
    <property type="component" value="Unassembled WGS sequence"/>
</dbReference>
<comment type="catalytic activity">
    <reaction evidence="14">
        <text>L-seryl-[protein] + ATP = O-phospho-L-seryl-[protein] + ADP + H(+)</text>
        <dbReference type="Rhea" id="RHEA:17989"/>
        <dbReference type="Rhea" id="RHEA-COMP:9863"/>
        <dbReference type="Rhea" id="RHEA-COMP:11604"/>
        <dbReference type="ChEBI" id="CHEBI:15378"/>
        <dbReference type="ChEBI" id="CHEBI:29999"/>
        <dbReference type="ChEBI" id="CHEBI:30616"/>
        <dbReference type="ChEBI" id="CHEBI:83421"/>
        <dbReference type="ChEBI" id="CHEBI:456216"/>
    </reaction>
</comment>
<evidence type="ECO:0000256" key="4">
    <source>
        <dbReference type="ARBA" id="ARBA00022679"/>
    </source>
</evidence>
<sequence length="792" mass="88673">MLENNPFDILDVEVIKGKNEEIIIVANLAKRCLNLNWKKRSPMKEVAMVLEGIQASKKESNVQNNHEEVITGNVARLELETMILPAAYSMPFLIILLLWPVMAIFAQPSPSSKCTSKCGNVTIPFPFGIEESCAMDGFFKVDCNSSKPYLREINLEVLDLSIDGTMRVSYSVYNTCDPTQNLATANLKTSPFIFSQTKNRILGVGCGNYSLLSNDDSVIAQCLTTTCGRSGNSSSYCQSTIGSPLKGFAPFIETSPDDQECHYAALVEEGFLEQNLKNPQDLRRLTHVPVVLEWSVLARYFDFFARNKSKTYESTSTCERSACSCFSSDSPTVRCNCLRGFQGNPYLLDGCQDIDECATNTTICGSQNCENFIGGYNCYSSARSKSEESKVNMIILGLSTSFGTLFLLIGAWWLYVVIKRRKEIKLKENNFKRNGGLLLQQQLTTSFSGSVDRGKMFNSKELEKSTDHFNENRILGQGGQGTVYKGMLADGRIVAVKKSKIVDQVKLQEFINEVVILSQINHKNVVKLLGCCLETDVPLLIYEFVPNGTLFQYIQEQNEDLPFTWDIRLRIATEIAGALCYLHSAASLPIYHRDIKSSNILLDDKYRAKVADFGTSKSVPVDHTHVTTRVQGTFGYFDPEYFQSNQFTDKSDVYSYGVVLVELLTGQKPIFSTITEQGRSLASYFINSMEEDNLYEILDAQVKLGKEEEIMAMANLAMRCLNLHGKQRPTMKEVAMELEGVRAPKRNSNVQVQHNYETFKYEGLEVTELWDGTTSTYSTFDSVSASVDADPL</sequence>
<dbReference type="PANTHER" id="PTHR27005:SF515">
    <property type="entry name" value="WALL-ASSOCIATED RECEPTOR KINASE-LIKE 10-RELATED"/>
    <property type="match status" value="1"/>
</dbReference>
<keyword evidence="10 16" id="KW-1133">Transmembrane helix</keyword>
<keyword evidence="19" id="KW-1185">Reference proteome</keyword>
<dbReference type="InterPro" id="IPR018097">
    <property type="entry name" value="EGF_Ca-bd_CS"/>
</dbReference>
<evidence type="ECO:0000256" key="6">
    <source>
        <dbReference type="ARBA" id="ARBA00022729"/>
    </source>
</evidence>
<dbReference type="InterPro" id="IPR000719">
    <property type="entry name" value="Prot_kinase_dom"/>
</dbReference>
<dbReference type="Gene3D" id="3.30.200.20">
    <property type="entry name" value="Phosphorylase Kinase, domain 1"/>
    <property type="match status" value="1"/>
</dbReference>
<evidence type="ECO:0000256" key="15">
    <source>
        <dbReference type="ARBA" id="ARBA00047951"/>
    </source>
</evidence>
<evidence type="ECO:0000256" key="2">
    <source>
        <dbReference type="ARBA" id="ARBA00022527"/>
    </source>
</evidence>
<evidence type="ECO:0000259" key="17">
    <source>
        <dbReference type="PROSITE" id="PS50011"/>
    </source>
</evidence>
<dbReference type="PANTHER" id="PTHR27005">
    <property type="entry name" value="WALL-ASSOCIATED RECEPTOR KINASE-LIKE 21"/>
    <property type="match status" value="1"/>
</dbReference>
<dbReference type="Pfam" id="PF13947">
    <property type="entry name" value="GUB_WAK_bind"/>
    <property type="match status" value="1"/>
</dbReference>
<evidence type="ECO:0000256" key="7">
    <source>
        <dbReference type="ARBA" id="ARBA00022741"/>
    </source>
</evidence>
<evidence type="ECO:0000256" key="1">
    <source>
        <dbReference type="ARBA" id="ARBA00004479"/>
    </source>
</evidence>
<evidence type="ECO:0000256" key="3">
    <source>
        <dbReference type="ARBA" id="ARBA00022553"/>
    </source>
</evidence>
<keyword evidence="4" id="KW-0808">Transferase</keyword>
<keyword evidence="12" id="KW-1015">Disulfide bond</keyword>
<keyword evidence="11 16" id="KW-0472">Membrane</keyword>
<evidence type="ECO:0000256" key="12">
    <source>
        <dbReference type="ARBA" id="ARBA00023157"/>
    </source>
</evidence>
<dbReference type="SMART" id="SM00220">
    <property type="entry name" value="S_TKc"/>
    <property type="match status" value="1"/>
</dbReference>
<comment type="caution">
    <text evidence="18">The sequence shown here is derived from an EMBL/GenBank/DDBJ whole genome shotgun (WGS) entry which is preliminary data.</text>
</comment>
<name>A0ABQ8IGW7_9ROSI</name>
<evidence type="ECO:0000256" key="9">
    <source>
        <dbReference type="ARBA" id="ARBA00022840"/>
    </source>
</evidence>
<keyword evidence="13" id="KW-0325">Glycoprotein</keyword>
<comment type="catalytic activity">
    <reaction evidence="15">
        <text>L-threonyl-[protein] + ATP = O-phospho-L-threonyl-[protein] + ADP + H(+)</text>
        <dbReference type="Rhea" id="RHEA:46608"/>
        <dbReference type="Rhea" id="RHEA-COMP:11060"/>
        <dbReference type="Rhea" id="RHEA-COMP:11605"/>
        <dbReference type="ChEBI" id="CHEBI:15378"/>
        <dbReference type="ChEBI" id="CHEBI:30013"/>
        <dbReference type="ChEBI" id="CHEBI:30616"/>
        <dbReference type="ChEBI" id="CHEBI:61977"/>
        <dbReference type="ChEBI" id="CHEBI:456216"/>
    </reaction>
</comment>
<evidence type="ECO:0000256" key="8">
    <source>
        <dbReference type="ARBA" id="ARBA00022777"/>
    </source>
</evidence>
<feature type="transmembrane region" description="Helical" evidence="16">
    <location>
        <begin position="393"/>
        <end position="418"/>
    </location>
</feature>
<dbReference type="InterPro" id="IPR025287">
    <property type="entry name" value="WAK_GUB"/>
</dbReference>
<dbReference type="CDD" id="cd00054">
    <property type="entry name" value="EGF_CA"/>
    <property type="match status" value="1"/>
</dbReference>
<evidence type="ECO:0000256" key="16">
    <source>
        <dbReference type="SAM" id="Phobius"/>
    </source>
</evidence>
<dbReference type="CDD" id="cd14066">
    <property type="entry name" value="STKc_IRAK"/>
    <property type="match status" value="1"/>
</dbReference>
<dbReference type="Gene3D" id="1.10.510.10">
    <property type="entry name" value="Transferase(Phosphotransferase) domain 1"/>
    <property type="match status" value="1"/>
</dbReference>
<evidence type="ECO:0000256" key="11">
    <source>
        <dbReference type="ARBA" id="ARBA00023136"/>
    </source>
</evidence>
<dbReference type="PROSITE" id="PS00108">
    <property type="entry name" value="PROTEIN_KINASE_ST"/>
    <property type="match status" value="1"/>
</dbReference>
<feature type="transmembrane region" description="Helical" evidence="16">
    <location>
        <begin position="86"/>
        <end position="106"/>
    </location>
</feature>
<keyword evidence="5 16" id="KW-0812">Transmembrane</keyword>
<reference evidence="18 19" key="1">
    <citation type="submission" date="2021-02" db="EMBL/GenBank/DDBJ databases">
        <title>Plant Genome Project.</title>
        <authorList>
            <person name="Zhang R.-G."/>
        </authorList>
    </citation>
    <scope>NUCLEOTIDE SEQUENCE [LARGE SCALE GENOMIC DNA]</scope>
    <source>
        <tissue evidence="18">Leaves</tissue>
    </source>
</reference>
<proteinExistence type="predicted"/>
<keyword evidence="9" id="KW-0067">ATP-binding</keyword>
<gene>
    <name evidence="18" type="ORF">JRO89_XS02G0254600</name>
</gene>